<accession>A0A0J9E7M9</accession>
<dbReference type="OrthoDB" id="7850904at2"/>
<dbReference type="InterPro" id="IPR025479">
    <property type="entry name" value="DUF4329"/>
</dbReference>
<dbReference type="PATRIC" id="fig|1675527.3.peg.3870"/>
<dbReference type="EMBL" id="LFTY01000002">
    <property type="protein sequence ID" value="KMW58717.1"/>
    <property type="molecule type" value="Genomic_DNA"/>
</dbReference>
<feature type="signal peptide" evidence="1">
    <location>
        <begin position="1"/>
        <end position="22"/>
    </location>
</feature>
<dbReference type="STRING" id="1675527.AIOL_003696"/>
<organism evidence="3 4">
    <name type="scientific">Candidatus Rhodobacter oscarellae</name>
    <dbReference type="NCBI Taxonomy" id="1675527"/>
    <lineage>
        <taxon>Bacteria</taxon>
        <taxon>Pseudomonadati</taxon>
        <taxon>Pseudomonadota</taxon>
        <taxon>Alphaproteobacteria</taxon>
        <taxon>Rhodobacterales</taxon>
        <taxon>Rhodobacter group</taxon>
        <taxon>Rhodobacter</taxon>
    </lineage>
</organism>
<dbReference type="AlphaFoldDB" id="A0A0J9E7M9"/>
<evidence type="ECO:0000313" key="3">
    <source>
        <dbReference type="EMBL" id="KMW58717.1"/>
    </source>
</evidence>
<keyword evidence="1" id="KW-0732">Signal</keyword>
<evidence type="ECO:0000256" key="1">
    <source>
        <dbReference type="SAM" id="SignalP"/>
    </source>
</evidence>
<dbReference type="Proteomes" id="UP000037178">
    <property type="component" value="Unassembled WGS sequence"/>
</dbReference>
<gene>
    <name evidence="3" type="ORF">AIOL_003696</name>
</gene>
<evidence type="ECO:0000259" key="2">
    <source>
        <dbReference type="Pfam" id="PF14220"/>
    </source>
</evidence>
<feature type="domain" description="DUF4329" evidence="2">
    <location>
        <begin position="30"/>
        <end position="143"/>
    </location>
</feature>
<sequence length="177" mass="19048">MLARIAATSLALWLGLALPGAAQLSDELALARQVLASVQAASFDRNREFCGMLGRTKDGRLVASKPRRGRRVSCLPRRPFRAKTLVASYHTHGAYKQNADGEVPSLDDVLGDMDDGVDGYLATPGGRFWYIDGTTGVSRQICGLGCLPQDPGFIPGAWGPVRKVYTLEQLARRFGGG</sequence>
<dbReference type="Pfam" id="PF14220">
    <property type="entry name" value="DUF4329"/>
    <property type="match status" value="1"/>
</dbReference>
<keyword evidence="4" id="KW-1185">Reference proteome</keyword>
<name>A0A0J9E7M9_9RHOB</name>
<reference evidence="3 4" key="1">
    <citation type="submission" date="2015-06" db="EMBL/GenBank/DDBJ databases">
        <title>Draft genome sequence of an Alphaproteobacteria species associated to the Mediterranean sponge Oscarella lobularis.</title>
        <authorList>
            <person name="Jourda C."/>
            <person name="Santini S."/>
            <person name="Claverie J.-M."/>
        </authorList>
    </citation>
    <scope>NUCLEOTIDE SEQUENCE [LARGE SCALE GENOMIC DNA]</scope>
    <source>
        <strain evidence="3">IGS</strain>
    </source>
</reference>
<protein>
    <recommendedName>
        <fullName evidence="2">DUF4329 domain-containing protein</fullName>
    </recommendedName>
</protein>
<comment type="caution">
    <text evidence="3">The sequence shown here is derived from an EMBL/GenBank/DDBJ whole genome shotgun (WGS) entry which is preliminary data.</text>
</comment>
<evidence type="ECO:0000313" key="4">
    <source>
        <dbReference type="Proteomes" id="UP000037178"/>
    </source>
</evidence>
<dbReference type="RefSeq" id="WP_049644295.1">
    <property type="nucleotide sequence ID" value="NZ_LFTY01000002.1"/>
</dbReference>
<proteinExistence type="predicted"/>
<feature type="chain" id="PRO_5005318302" description="DUF4329 domain-containing protein" evidence="1">
    <location>
        <begin position="23"/>
        <end position="177"/>
    </location>
</feature>